<evidence type="ECO:0000256" key="5">
    <source>
        <dbReference type="ARBA" id="ARBA00022989"/>
    </source>
</evidence>
<dbReference type="STRING" id="903983.BCR23_12010"/>
<keyword evidence="6 7" id="KW-0472">Membrane</keyword>
<keyword evidence="10" id="KW-1185">Reference proteome</keyword>
<feature type="transmembrane region" description="Helical" evidence="7">
    <location>
        <begin position="12"/>
        <end position="33"/>
    </location>
</feature>
<reference evidence="10" key="1">
    <citation type="submission" date="2016-09" db="EMBL/GenBank/DDBJ databases">
        <authorList>
            <person name="Gulvik C.A."/>
        </authorList>
    </citation>
    <scope>NUCLEOTIDE SEQUENCE [LARGE SCALE GENOMIC DNA]</scope>
    <source>
        <strain evidence="10">LMG 26306</strain>
    </source>
</reference>
<dbReference type="RefSeq" id="WP_069636045.1">
    <property type="nucleotide sequence ID" value="NZ_JXKZ01000011.1"/>
</dbReference>
<dbReference type="PANTHER" id="PTHR43731">
    <property type="entry name" value="RHOMBOID PROTEASE"/>
    <property type="match status" value="1"/>
</dbReference>
<name>A0A1E5GQ29_9ENTE</name>
<evidence type="ECO:0000256" key="3">
    <source>
        <dbReference type="ARBA" id="ARBA00022692"/>
    </source>
</evidence>
<dbReference type="PATRIC" id="fig|903983.4.peg.506"/>
<evidence type="ECO:0000259" key="8">
    <source>
        <dbReference type="Pfam" id="PF01694"/>
    </source>
</evidence>
<sequence length="236" mass="26469">MNYQTQMKIKRILKQPLITYILLGITTIIFLGTELSGGSENSMVLIRWGAMSRSEILNLHEYWRFFTPMFLHIGWLHFAVNMVTLYYVGSQVENIYGHWRYLLIYLLSGIAGNVVSFTFGSPLSISAGASTSLFGLFGAFVILGRHFRNNPAITFMVQRYTTFIVINLIFNLFSSSVDIMGHIGGLIGGLLVASTLAVPDHSEEFNIHERIISGIIFVFLLVVCLALGFKKFGLLV</sequence>
<evidence type="ECO:0000256" key="6">
    <source>
        <dbReference type="ARBA" id="ARBA00023136"/>
    </source>
</evidence>
<feature type="transmembrane region" description="Helical" evidence="7">
    <location>
        <begin position="69"/>
        <end position="89"/>
    </location>
</feature>
<evidence type="ECO:0000256" key="2">
    <source>
        <dbReference type="ARBA" id="ARBA00009045"/>
    </source>
</evidence>
<dbReference type="InterPro" id="IPR022764">
    <property type="entry name" value="Peptidase_S54_rhomboid_dom"/>
</dbReference>
<protein>
    <submittedName>
        <fullName evidence="9">Rhomboid family intramembrane serine protease</fullName>
    </submittedName>
</protein>
<dbReference type="Proteomes" id="UP000094764">
    <property type="component" value="Unassembled WGS sequence"/>
</dbReference>
<evidence type="ECO:0000313" key="10">
    <source>
        <dbReference type="Proteomes" id="UP000094764"/>
    </source>
</evidence>
<gene>
    <name evidence="9" type="ORF">BCR23_12010</name>
</gene>
<keyword evidence="4" id="KW-0378">Hydrolase</keyword>
<comment type="subcellular location">
    <subcellularLocation>
        <location evidence="1">Membrane</location>
        <topology evidence="1">Multi-pass membrane protein</topology>
    </subcellularLocation>
</comment>
<dbReference type="PANTHER" id="PTHR43731:SF14">
    <property type="entry name" value="PRESENILIN-ASSOCIATED RHOMBOID-LIKE PROTEIN, MITOCHONDRIAL"/>
    <property type="match status" value="1"/>
</dbReference>
<evidence type="ECO:0000256" key="4">
    <source>
        <dbReference type="ARBA" id="ARBA00022801"/>
    </source>
</evidence>
<feature type="transmembrane region" description="Helical" evidence="7">
    <location>
        <begin position="125"/>
        <end position="144"/>
    </location>
</feature>
<keyword evidence="5 7" id="KW-1133">Transmembrane helix</keyword>
<dbReference type="GO" id="GO:0016020">
    <property type="term" value="C:membrane"/>
    <property type="evidence" value="ECO:0007669"/>
    <property type="project" value="UniProtKB-SubCell"/>
</dbReference>
<feature type="transmembrane region" description="Helical" evidence="7">
    <location>
        <begin position="211"/>
        <end position="229"/>
    </location>
</feature>
<evidence type="ECO:0000256" key="7">
    <source>
        <dbReference type="SAM" id="Phobius"/>
    </source>
</evidence>
<dbReference type="InterPro" id="IPR050925">
    <property type="entry name" value="Rhomboid_protease_S54"/>
</dbReference>
<dbReference type="Gene3D" id="1.20.1540.10">
    <property type="entry name" value="Rhomboid-like"/>
    <property type="match status" value="1"/>
</dbReference>
<dbReference type="EMBL" id="MIKB01000018">
    <property type="protein sequence ID" value="OEG14814.1"/>
    <property type="molecule type" value="Genomic_DNA"/>
</dbReference>
<feature type="transmembrane region" description="Helical" evidence="7">
    <location>
        <begin position="101"/>
        <end position="119"/>
    </location>
</feature>
<dbReference type="SUPFAM" id="SSF144091">
    <property type="entry name" value="Rhomboid-like"/>
    <property type="match status" value="1"/>
</dbReference>
<dbReference type="AlphaFoldDB" id="A0A1E5GQ29"/>
<keyword evidence="3 7" id="KW-0812">Transmembrane</keyword>
<evidence type="ECO:0000313" key="9">
    <source>
        <dbReference type="EMBL" id="OEG14814.1"/>
    </source>
</evidence>
<evidence type="ECO:0000256" key="1">
    <source>
        <dbReference type="ARBA" id="ARBA00004141"/>
    </source>
</evidence>
<organism evidence="9 10">
    <name type="scientific">Enterococcus quebecensis</name>
    <dbReference type="NCBI Taxonomy" id="903983"/>
    <lineage>
        <taxon>Bacteria</taxon>
        <taxon>Bacillati</taxon>
        <taxon>Bacillota</taxon>
        <taxon>Bacilli</taxon>
        <taxon>Lactobacillales</taxon>
        <taxon>Enterococcaceae</taxon>
        <taxon>Enterococcus</taxon>
    </lineage>
</organism>
<dbReference type="Pfam" id="PF01694">
    <property type="entry name" value="Rhomboid"/>
    <property type="match status" value="1"/>
</dbReference>
<dbReference type="GO" id="GO:0004252">
    <property type="term" value="F:serine-type endopeptidase activity"/>
    <property type="evidence" value="ECO:0007669"/>
    <property type="project" value="InterPro"/>
</dbReference>
<comment type="caution">
    <text evidence="9">The sequence shown here is derived from an EMBL/GenBank/DDBJ whole genome shotgun (WGS) entry which is preliminary data.</text>
</comment>
<feature type="domain" description="Peptidase S54 rhomboid" evidence="8">
    <location>
        <begin position="60"/>
        <end position="196"/>
    </location>
</feature>
<comment type="similarity">
    <text evidence="2">Belongs to the peptidase S54 family.</text>
</comment>
<dbReference type="InterPro" id="IPR035952">
    <property type="entry name" value="Rhomboid-like_sf"/>
</dbReference>
<dbReference type="GO" id="GO:0006508">
    <property type="term" value="P:proteolysis"/>
    <property type="evidence" value="ECO:0007669"/>
    <property type="project" value="UniProtKB-KW"/>
</dbReference>
<dbReference type="OrthoDB" id="9813074at2"/>
<keyword evidence="9" id="KW-0645">Protease</keyword>
<accession>A0A1E5GQ29</accession>
<proteinExistence type="inferred from homology"/>